<keyword evidence="3" id="KW-1185">Reference proteome</keyword>
<dbReference type="PANTHER" id="PTHR37984">
    <property type="entry name" value="PROTEIN CBG26694"/>
    <property type="match status" value="1"/>
</dbReference>
<comment type="caution">
    <text evidence="2">The sequence shown here is derived from an EMBL/GenBank/DDBJ whole genome shotgun (WGS) entry which is preliminary data.</text>
</comment>
<name>A0AAW1LVD0_POPJA</name>
<gene>
    <name evidence="2" type="ORF">QE152_g10230</name>
</gene>
<dbReference type="EMBL" id="JASPKY010000092">
    <property type="protein sequence ID" value="KAK9738008.1"/>
    <property type="molecule type" value="Genomic_DNA"/>
</dbReference>
<evidence type="ECO:0000313" key="3">
    <source>
        <dbReference type="Proteomes" id="UP001458880"/>
    </source>
</evidence>
<feature type="compositionally biased region" description="Polar residues" evidence="1">
    <location>
        <begin position="352"/>
        <end position="363"/>
    </location>
</feature>
<evidence type="ECO:0000256" key="1">
    <source>
        <dbReference type="SAM" id="MobiDB-lite"/>
    </source>
</evidence>
<evidence type="ECO:0000313" key="2">
    <source>
        <dbReference type="EMBL" id="KAK9738008.1"/>
    </source>
</evidence>
<protein>
    <submittedName>
        <fullName evidence="2">Uncharacterized protein</fullName>
    </submittedName>
</protein>
<dbReference type="InterPro" id="IPR050951">
    <property type="entry name" value="Retrovirus_Pol_polyprotein"/>
</dbReference>
<feature type="compositionally biased region" description="Basic residues" evidence="1">
    <location>
        <begin position="372"/>
        <end position="383"/>
    </location>
</feature>
<organism evidence="2 3">
    <name type="scientific">Popillia japonica</name>
    <name type="common">Japanese beetle</name>
    <dbReference type="NCBI Taxonomy" id="7064"/>
    <lineage>
        <taxon>Eukaryota</taxon>
        <taxon>Metazoa</taxon>
        <taxon>Ecdysozoa</taxon>
        <taxon>Arthropoda</taxon>
        <taxon>Hexapoda</taxon>
        <taxon>Insecta</taxon>
        <taxon>Pterygota</taxon>
        <taxon>Neoptera</taxon>
        <taxon>Endopterygota</taxon>
        <taxon>Coleoptera</taxon>
        <taxon>Polyphaga</taxon>
        <taxon>Scarabaeiformia</taxon>
        <taxon>Scarabaeidae</taxon>
        <taxon>Rutelinae</taxon>
        <taxon>Popillia</taxon>
    </lineage>
</organism>
<feature type="region of interest" description="Disordered" evidence="1">
    <location>
        <begin position="325"/>
        <end position="383"/>
    </location>
</feature>
<dbReference type="Proteomes" id="UP001458880">
    <property type="component" value="Unassembled WGS sequence"/>
</dbReference>
<accession>A0AAW1LVD0</accession>
<feature type="compositionally biased region" description="Basic and acidic residues" evidence="1">
    <location>
        <begin position="327"/>
        <end position="351"/>
    </location>
</feature>
<dbReference type="PANTHER" id="PTHR37984:SF8">
    <property type="entry name" value="CCHC-TYPE DOMAIN-CONTAINING PROTEIN"/>
    <property type="match status" value="1"/>
</dbReference>
<feature type="region of interest" description="Disordered" evidence="1">
    <location>
        <begin position="291"/>
        <end position="310"/>
    </location>
</feature>
<sequence>MDKWPSSDEDKKIKTFFTALGSSALTKYNRFQLTAEEQRNIDTVIEAIRKKLSSKKNVIYDRAMFNSCNQENDSFDEYLLKLQKLIAKCEFRDFETDLLRDRIVLGIINKDLRKRLMATSDLTLERAIDMCRIDEITNRRLLDIKDTDERVNKIHSKESTNTRNCLFCGDRHEFVKGKCPAYGKSDTENFCKKNTNRHSNIHTKSYKHKITTDVEERIEQKKRITKLNYDKNTRKLPDFKIGQPVVVQINPEQDRTWKKGKIEKQLNENSYIINVNGNTYRRNIIHIKVDNSKETDPERSTEQTTVNEKPDVELPKQPEVTTVIQPTEKDTRKEQTDFEEKVELKETEAERNTSYSKDQNKGTFINEETKGRPKRERKRPEKFKKKYIRIRNSKTRAELINKLYKDIGRYSSNSSKLSDSDISDKKRMTEMKDEAVQAHFDDIFKAEEHCISNGNDKDTLYQCDSDDKISS</sequence>
<feature type="compositionally biased region" description="Basic and acidic residues" evidence="1">
    <location>
        <begin position="291"/>
        <end position="301"/>
    </location>
</feature>
<proteinExistence type="predicted"/>
<reference evidence="2 3" key="1">
    <citation type="journal article" date="2024" name="BMC Genomics">
        <title>De novo assembly and annotation of Popillia japonica's genome with initial clues to its potential as an invasive pest.</title>
        <authorList>
            <person name="Cucini C."/>
            <person name="Boschi S."/>
            <person name="Funari R."/>
            <person name="Cardaioli E."/>
            <person name="Iannotti N."/>
            <person name="Marturano G."/>
            <person name="Paoli F."/>
            <person name="Bruttini M."/>
            <person name="Carapelli A."/>
            <person name="Frati F."/>
            <person name="Nardi F."/>
        </authorList>
    </citation>
    <scope>NUCLEOTIDE SEQUENCE [LARGE SCALE GENOMIC DNA]</scope>
    <source>
        <strain evidence="2">DMR45628</strain>
    </source>
</reference>
<dbReference type="AlphaFoldDB" id="A0AAW1LVD0"/>